<protein>
    <recommendedName>
        <fullName evidence="3">Signal peptidase I</fullName>
        <ecNumber evidence="3">3.4.21.89</ecNumber>
    </recommendedName>
</protein>
<dbReference type="PANTHER" id="PTHR43390:SF1">
    <property type="entry name" value="CHLOROPLAST PROCESSING PEPTIDASE"/>
    <property type="match status" value="1"/>
</dbReference>
<evidence type="ECO:0000256" key="4">
    <source>
        <dbReference type="SAM" id="SignalP"/>
    </source>
</evidence>
<dbReference type="OrthoDB" id="2427065at2"/>
<evidence type="ECO:0000256" key="3">
    <source>
        <dbReference type="RuleBase" id="RU362042"/>
    </source>
</evidence>
<comment type="similarity">
    <text evidence="2 3">Belongs to the peptidase S26 family.</text>
</comment>
<dbReference type="PANTHER" id="PTHR43390">
    <property type="entry name" value="SIGNAL PEPTIDASE I"/>
    <property type="match status" value="1"/>
</dbReference>
<sequence>MKRSGMLVFLAVLLFAGGCETDTITDAVTKEELDIIREPVPAWTKVTINSDAMLNYSSYNPMLAGNSVYVDKAYYRERAIARGDIVMFRTEDARGDFGRIIGLPTEEVDLKNGFIYIDGNKLDAFYGSEFRGKPNAEKEPTSLDQPVALGDNEYFVLGDYWRRSLNDSQTAGPFRSDVIMGKVVGWDGPKTAWDYQQGVIVGIASDRVAIVRDVSANALRVRSTEEIMNIAYPEALWAYVESRQELQSLKIGDIVKYELIGNFKLTTPLQARAGHFERIGSLLE</sequence>
<accession>A0A5S5BXX5</accession>
<evidence type="ECO:0000256" key="2">
    <source>
        <dbReference type="ARBA" id="ARBA00009370"/>
    </source>
</evidence>
<dbReference type="EMBL" id="VNHS01000009">
    <property type="protein sequence ID" value="TYP72015.1"/>
    <property type="molecule type" value="Genomic_DNA"/>
</dbReference>
<dbReference type="CDD" id="cd06530">
    <property type="entry name" value="S26_SPase_I"/>
    <property type="match status" value="1"/>
</dbReference>
<dbReference type="SUPFAM" id="SSF51306">
    <property type="entry name" value="LexA/Signal peptidase"/>
    <property type="match status" value="1"/>
</dbReference>
<dbReference type="AlphaFoldDB" id="A0A5S5BXX5"/>
<dbReference type="Proteomes" id="UP000323257">
    <property type="component" value="Unassembled WGS sequence"/>
</dbReference>
<reference evidence="6 7" key="1">
    <citation type="submission" date="2019-07" db="EMBL/GenBank/DDBJ databases">
        <title>Genomic Encyclopedia of Type Strains, Phase III (KMG-III): the genomes of soil and plant-associated and newly described type strains.</title>
        <authorList>
            <person name="Whitman W."/>
        </authorList>
    </citation>
    <scope>NUCLEOTIDE SEQUENCE [LARGE SCALE GENOMIC DNA]</scope>
    <source>
        <strain evidence="6 7">BL24</strain>
    </source>
</reference>
<feature type="signal peptide" evidence="4">
    <location>
        <begin position="1"/>
        <end position="21"/>
    </location>
</feature>
<dbReference type="InterPro" id="IPR000223">
    <property type="entry name" value="Pept_S26A_signal_pept_1"/>
</dbReference>
<evidence type="ECO:0000313" key="7">
    <source>
        <dbReference type="Proteomes" id="UP000323257"/>
    </source>
</evidence>
<name>A0A5S5BXX5_9BACL</name>
<dbReference type="RefSeq" id="WP_148931616.1">
    <property type="nucleotide sequence ID" value="NZ_VNHS01000009.1"/>
</dbReference>
<dbReference type="InterPro" id="IPR036286">
    <property type="entry name" value="LexA/Signal_pep-like_sf"/>
</dbReference>
<dbReference type="GO" id="GO:0006465">
    <property type="term" value="P:signal peptide processing"/>
    <property type="evidence" value="ECO:0007669"/>
    <property type="project" value="InterPro"/>
</dbReference>
<comment type="caution">
    <text evidence="6">The sequence shown here is derived from an EMBL/GenBank/DDBJ whole genome shotgun (WGS) entry which is preliminary data.</text>
</comment>
<evidence type="ECO:0000313" key="6">
    <source>
        <dbReference type="EMBL" id="TYP72015.1"/>
    </source>
</evidence>
<keyword evidence="4" id="KW-0732">Signal</keyword>
<keyword evidence="3" id="KW-0645">Protease</keyword>
<dbReference type="GO" id="GO:0004252">
    <property type="term" value="F:serine-type endopeptidase activity"/>
    <property type="evidence" value="ECO:0007669"/>
    <property type="project" value="InterPro"/>
</dbReference>
<comment type="catalytic activity">
    <reaction evidence="3">
        <text>Cleavage of hydrophobic, N-terminal signal or leader sequences from secreted and periplasmic proteins.</text>
        <dbReference type="EC" id="3.4.21.89"/>
    </reaction>
</comment>
<dbReference type="GO" id="GO:0009003">
    <property type="term" value="F:signal peptidase activity"/>
    <property type="evidence" value="ECO:0007669"/>
    <property type="project" value="UniProtKB-EC"/>
</dbReference>
<dbReference type="Pfam" id="PF10502">
    <property type="entry name" value="Peptidase_S26"/>
    <property type="match status" value="1"/>
</dbReference>
<dbReference type="InterPro" id="IPR019533">
    <property type="entry name" value="Peptidase_S26"/>
</dbReference>
<dbReference type="EC" id="3.4.21.89" evidence="3"/>
<gene>
    <name evidence="6" type="ORF">BCM02_109294</name>
</gene>
<keyword evidence="7" id="KW-1185">Reference proteome</keyword>
<dbReference type="PROSITE" id="PS51257">
    <property type="entry name" value="PROKAR_LIPOPROTEIN"/>
    <property type="match status" value="1"/>
</dbReference>
<comment type="subcellular location">
    <subcellularLocation>
        <location evidence="1">Cell membrane</location>
        <topology evidence="1">Single-pass type II membrane protein</topology>
    </subcellularLocation>
    <subcellularLocation>
        <location evidence="3">Membrane</location>
        <topology evidence="3">Single-pass type II membrane protein</topology>
    </subcellularLocation>
</comment>
<dbReference type="NCBIfam" id="TIGR02227">
    <property type="entry name" value="sigpep_I_bact"/>
    <property type="match status" value="1"/>
</dbReference>
<feature type="domain" description="Peptidase S26" evidence="5">
    <location>
        <begin position="56"/>
        <end position="184"/>
    </location>
</feature>
<evidence type="ECO:0000259" key="5">
    <source>
        <dbReference type="Pfam" id="PF10502"/>
    </source>
</evidence>
<feature type="chain" id="PRO_5039607952" description="Signal peptidase I" evidence="4">
    <location>
        <begin position="22"/>
        <end position="284"/>
    </location>
</feature>
<dbReference type="GO" id="GO:0005886">
    <property type="term" value="C:plasma membrane"/>
    <property type="evidence" value="ECO:0007669"/>
    <property type="project" value="UniProtKB-SubCell"/>
</dbReference>
<organism evidence="6 7">
    <name type="scientific">Paenibacillus methanolicus</name>
    <dbReference type="NCBI Taxonomy" id="582686"/>
    <lineage>
        <taxon>Bacteria</taxon>
        <taxon>Bacillati</taxon>
        <taxon>Bacillota</taxon>
        <taxon>Bacilli</taxon>
        <taxon>Bacillales</taxon>
        <taxon>Paenibacillaceae</taxon>
        <taxon>Paenibacillus</taxon>
    </lineage>
</organism>
<keyword evidence="3" id="KW-0378">Hydrolase</keyword>
<dbReference type="Gene3D" id="2.10.109.10">
    <property type="entry name" value="Umud Fragment, subunit A"/>
    <property type="match status" value="1"/>
</dbReference>
<proteinExistence type="inferred from homology"/>
<evidence type="ECO:0000256" key="1">
    <source>
        <dbReference type="ARBA" id="ARBA00004401"/>
    </source>
</evidence>